<gene>
    <name evidence="1" type="ORF">H0901_13745</name>
</gene>
<organism evidence="1 2">
    <name type="scientific">Microcystis aeruginosa BLCC-F158</name>
    <dbReference type="NCBI Taxonomy" id="2755316"/>
    <lineage>
        <taxon>Bacteria</taxon>
        <taxon>Bacillati</taxon>
        <taxon>Cyanobacteriota</taxon>
        <taxon>Cyanophyceae</taxon>
        <taxon>Oscillatoriophycideae</taxon>
        <taxon>Chroococcales</taxon>
        <taxon>Microcystaceae</taxon>
        <taxon>Microcystis</taxon>
    </lineage>
</organism>
<dbReference type="Proteomes" id="UP000525432">
    <property type="component" value="Unassembled WGS sequence"/>
</dbReference>
<evidence type="ECO:0000313" key="2">
    <source>
        <dbReference type="Proteomes" id="UP000525432"/>
    </source>
</evidence>
<dbReference type="AlphaFoldDB" id="A0A841V5L5"/>
<comment type="caution">
    <text evidence="1">The sequence shown here is derived from an EMBL/GenBank/DDBJ whole genome shotgun (WGS) entry which is preliminary data.</text>
</comment>
<proteinExistence type="predicted"/>
<accession>A0A841V5L5</accession>
<dbReference type="EMBL" id="JACEGC010000067">
    <property type="protein sequence ID" value="MBC1196290.1"/>
    <property type="molecule type" value="Genomic_DNA"/>
</dbReference>
<reference evidence="1 2" key="1">
    <citation type="submission" date="2020-07" db="EMBL/GenBank/DDBJ databases">
        <title>Genomes of two Microcystis aeruginosa (Cyanobacteria) strains from Florida (USA) with disparate toxicogenic potential.</title>
        <authorList>
            <person name="Lefler F.W."/>
            <person name="Barbosa M."/>
            <person name="Berthold D.E."/>
            <person name="Laughinghouse H.D. IV."/>
        </authorList>
    </citation>
    <scope>NUCLEOTIDE SEQUENCE [LARGE SCALE GENOMIC DNA]</scope>
    <source>
        <strain evidence="1 2">BLCCF158</strain>
    </source>
</reference>
<protein>
    <submittedName>
        <fullName evidence="1">Uncharacterized protein</fullName>
    </submittedName>
</protein>
<evidence type="ECO:0000313" key="1">
    <source>
        <dbReference type="EMBL" id="MBC1196290.1"/>
    </source>
</evidence>
<sequence length="102" mass="11813">MSDYPDFSAYGYQVSKILSQNSTSGRVTYLAIKDNSCQALVIKQYQFIRTGSQERVIDSYQSPIDRLRSRLFWFLCGNGVYTDSFFSKIVLKVFPSKHFMIL</sequence>
<dbReference type="RefSeq" id="WP_185240098.1">
    <property type="nucleotide sequence ID" value="NZ_JACEGC010000067.1"/>
</dbReference>
<name>A0A841V5L5_MICAE</name>